<reference evidence="2" key="2">
    <citation type="submission" date="2023-06" db="EMBL/GenBank/DDBJ databases">
        <authorList>
            <consortium name="Lawrence Berkeley National Laboratory"/>
            <person name="Haridas S."/>
            <person name="Hensen N."/>
            <person name="Bonometti L."/>
            <person name="Westerberg I."/>
            <person name="Brannstrom I.O."/>
            <person name="Guillou S."/>
            <person name="Cros-Aarteil S."/>
            <person name="Calhoun S."/>
            <person name="Kuo A."/>
            <person name="Mondo S."/>
            <person name="Pangilinan J."/>
            <person name="Riley R."/>
            <person name="Labutti K."/>
            <person name="Andreopoulos B."/>
            <person name="Lipzen A."/>
            <person name="Chen C."/>
            <person name="Yanf M."/>
            <person name="Daum C."/>
            <person name="Ng V."/>
            <person name="Clum A."/>
            <person name="Steindorff A."/>
            <person name="Ohm R."/>
            <person name="Martin F."/>
            <person name="Silar P."/>
            <person name="Natvig D."/>
            <person name="Lalanne C."/>
            <person name="Gautier V."/>
            <person name="Ament-Velasquez S.L."/>
            <person name="Kruys A."/>
            <person name="Hutchinson M.I."/>
            <person name="Powell A.J."/>
            <person name="Barry K."/>
            <person name="Miller A.N."/>
            <person name="Grigoriev I.V."/>
            <person name="Debuchy R."/>
            <person name="Gladieux P."/>
            <person name="Thoren M.H."/>
            <person name="Johannesson H."/>
        </authorList>
    </citation>
    <scope>NUCLEOTIDE SEQUENCE</scope>
    <source>
        <strain evidence="2">CBS 118394</strain>
    </source>
</reference>
<feature type="compositionally biased region" description="Polar residues" evidence="1">
    <location>
        <begin position="44"/>
        <end position="57"/>
    </location>
</feature>
<accession>A0AAE0LYJ9</accession>
<organism evidence="2 3">
    <name type="scientific">Apodospora peruviana</name>
    <dbReference type="NCBI Taxonomy" id="516989"/>
    <lineage>
        <taxon>Eukaryota</taxon>
        <taxon>Fungi</taxon>
        <taxon>Dikarya</taxon>
        <taxon>Ascomycota</taxon>
        <taxon>Pezizomycotina</taxon>
        <taxon>Sordariomycetes</taxon>
        <taxon>Sordariomycetidae</taxon>
        <taxon>Sordariales</taxon>
        <taxon>Lasiosphaeriaceae</taxon>
        <taxon>Apodospora</taxon>
    </lineage>
</organism>
<evidence type="ECO:0000313" key="2">
    <source>
        <dbReference type="EMBL" id="KAK3312438.1"/>
    </source>
</evidence>
<dbReference type="EMBL" id="JAUEDM010000009">
    <property type="protein sequence ID" value="KAK3312438.1"/>
    <property type="molecule type" value="Genomic_DNA"/>
</dbReference>
<proteinExistence type="predicted"/>
<sequence length="287" mass="33026">MTILYANLLTISKTKSTRTKPCRFLQQNQLGAGLPILRYRSEPRTGSSPDQPTTSRQAGPVNEKDKRTRNGKANCPPTICTALNCGKPVRLEPGARCCEEHFRFIQKKAIKPVKAKWPPRTCNIPNYGKPVRSAKGTRRCEERYGREFSAKQEFFAKQRLENAEKRRKQRTELGKWRYSACDNDRFESKTVCWDHLLKLRNYASQQSSQRDHQETPGPTWREKTTIADSESQWQADQFKTLDRKDSTTPQTIAKVARLMPVVIIDDDEDETMTTDSTQGNENILETR</sequence>
<evidence type="ECO:0000256" key="1">
    <source>
        <dbReference type="SAM" id="MobiDB-lite"/>
    </source>
</evidence>
<protein>
    <submittedName>
        <fullName evidence="2">Uncharacterized protein</fullName>
    </submittedName>
</protein>
<dbReference type="AlphaFoldDB" id="A0AAE0LYJ9"/>
<gene>
    <name evidence="2" type="ORF">B0H66DRAFT_538729</name>
</gene>
<feature type="region of interest" description="Disordered" evidence="1">
    <location>
        <begin position="40"/>
        <end position="73"/>
    </location>
</feature>
<feature type="region of interest" description="Disordered" evidence="1">
    <location>
        <begin position="266"/>
        <end position="287"/>
    </location>
</feature>
<feature type="compositionally biased region" description="Basic and acidic residues" evidence="1">
    <location>
        <begin position="209"/>
        <end position="225"/>
    </location>
</feature>
<feature type="compositionally biased region" description="Polar residues" evidence="1">
    <location>
        <begin position="278"/>
        <end position="287"/>
    </location>
</feature>
<dbReference type="Proteomes" id="UP001283341">
    <property type="component" value="Unassembled WGS sequence"/>
</dbReference>
<feature type="region of interest" description="Disordered" evidence="1">
    <location>
        <begin position="203"/>
        <end position="228"/>
    </location>
</feature>
<name>A0AAE0LYJ9_9PEZI</name>
<keyword evidence="3" id="KW-1185">Reference proteome</keyword>
<reference evidence="2" key="1">
    <citation type="journal article" date="2023" name="Mol. Phylogenet. Evol.">
        <title>Genome-scale phylogeny and comparative genomics of the fungal order Sordariales.</title>
        <authorList>
            <person name="Hensen N."/>
            <person name="Bonometti L."/>
            <person name="Westerberg I."/>
            <person name="Brannstrom I.O."/>
            <person name="Guillou S."/>
            <person name="Cros-Aarteil S."/>
            <person name="Calhoun S."/>
            <person name="Haridas S."/>
            <person name="Kuo A."/>
            <person name="Mondo S."/>
            <person name="Pangilinan J."/>
            <person name="Riley R."/>
            <person name="LaButti K."/>
            <person name="Andreopoulos B."/>
            <person name="Lipzen A."/>
            <person name="Chen C."/>
            <person name="Yan M."/>
            <person name="Daum C."/>
            <person name="Ng V."/>
            <person name="Clum A."/>
            <person name="Steindorff A."/>
            <person name="Ohm R.A."/>
            <person name="Martin F."/>
            <person name="Silar P."/>
            <person name="Natvig D.O."/>
            <person name="Lalanne C."/>
            <person name="Gautier V."/>
            <person name="Ament-Velasquez S.L."/>
            <person name="Kruys A."/>
            <person name="Hutchinson M.I."/>
            <person name="Powell A.J."/>
            <person name="Barry K."/>
            <person name="Miller A.N."/>
            <person name="Grigoriev I.V."/>
            <person name="Debuchy R."/>
            <person name="Gladieux P."/>
            <person name="Hiltunen Thoren M."/>
            <person name="Johannesson H."/>
        </authorList>
    </citation>
    <scope>NUCLEOTIDE SEQUENCE</scope>
    <source>
        <strain evidence="2">CBS 118394</strain>
    </source>
</reference>
<evidence type="ECO:0000313" key="3">
    <source>
        <dbReference type="Proteomes" id="UP001283341"/>
    </source>
</evidence>
<comment type="caution">
    <text evidence="2">The sequence shown here is derived from an EMBL/GenBank/DDBJ whole genome shotgun (WGS) entry which is preliminary data.</text>
</comment>